<evidence type="ECO:0000259" key="2">
    <source>
        <dbReference type="Pfam" id="PF13556"/>
    </source>
</evidence>
<comment type="caution">
    <text evidence="5">The sequence shown here is derived from an EMBL/GenBank/DDBJ whole genome shotgun (WGS) entry which is preliminary data.</text>
</comment>
<evidence type="ECO:0000313" key="6">
    <source>
        <dbReference type="Proteomes" id="UP000730482"/>
    </source>
</evidence>
<name>A0ABS5L3I1_9ACTN</name>
<feature type="domain" description="PucR C-terminal helix-turn-helix" evidence="2">
    <location>
        <begin position="330"/>
        <end position="387"/>
    </location>
</feature>
<sequence>MGVDDQVDAGAAALAARMLERTGEFAASVADRINTLVPAYAERVPLEVLQSSVAAHYRVLFDGLLDPALEDSIPADVAGRMRAAEGVPISAVFEAYQIALSFIWQHLAEAAERDEVAPRVAVRAASELWRRLSGFTDVMSDSYRTELAARIRSEEQRRSALIQALLEGHLSEPQVWEAADALRLPHQGPYVVIAARVAGAGEHGLTRGIEEGLQRQSITSAWRLLHDVEIGLASLPRPADQLDVLIEALAAGSVGRVGISPLFDDLTGTSQALRLARIALRGAASPGKVVVFGRDSLSVAAASAPDVMAQLSHAILAGLESMPAEDRAILLDTFGAWLDHGGSADEAARRLYVHPNTVRYRLRRLEERTGRTLSDPRHVAELSLAFEVDRGRVAWLADGDGPAAER</sequence>
<dbReference type="InterPro" id="IPR041522">
    <property type="entry name" value="CdaR_GGDEF"/>
</dbReference>
<evidence type="ECO:0000256" key="1">
    <source>
        <dbReference type="ARBA" id="ARBA00006754"/>
    </source>
</evidence>
<gene>
    <name evidence="5" type="ORF">KGQ19_39090</name>
</gene>
<dbReference type="Pfam" id="PF14361">
    <property type="entry name" value="RsbRD_N"/>
    <property type="match status" value="1"/>
</dbReference>
<dbReference type="InterPro" id="IPR025736">
    <property type="entry name" value="PucR_C-HTH_dom"/>
</dbReference>
<organism evidence="5 6">
    <name type="scientific">Catenulispora pinistramenti</name>
    <dbReference type="NCBI Taxonomy" id="2705254"/>
    <lineage>
        <taxon>Bacteria</taxon>
        <taxon>Bacillati</taxon>
        <taxon>Actinomycetota</taxon>
        <taxon>Actinomycetes</taxon>
        <taxon>Catenulisporales</taxon>
        <taxon>Catenulisporaceae</taxon>
        <taxon>Catenulispora</taxon>
    </lineage>
</organism>
<protein>
    <submittedName>
        <fullName evidence="5">Helix-turn-helix domain-containing protein</fullName>
    </submittedName>
</protein>
<dbReference type="InterPro" id="IPR025751">
    <property type="entry name" value="RsbRD_N_dom"/>
</dbReference>
<dbReference type="PANTHER" id="PTHR33744">
    <property type="entry name" value="CARBOHYDRATE DIACID REGULATOR"/>
    <property type="match status" value="1"/>
</dbReference>
<dbReference type="RefSeq" id="WP_212018883.1">
    <property type="nucleotide sequence ID" value="NZ_JAAFYZ010000216.1"/>
</dbReference>
<dbReference type="InterPro" id="IPR051448">
    <property type="entry name" value="CdaR-like_regulators"/>
</dbReference>
<dbReference type="EMBL" id="JAAFYZ010000216">
    <property type="protein sequence ID" value="MBS2552876.1"/>
    <property type="molecule type" value="Genomic_DNA"/>
</dbReference>
<comment type="similarity">
    <text evidence="1">Belongs to the CdaR family.</text>
</comment>
<dbReference type="Proteomes" id="UP000730482">
    <property type="component" value="Unassembled WGS sequence"/>
</dbReference>
<accession>A0ABS5L3I1</accession>
<reference evidence="5 6" key="1">
    <citation type="submission" date="2020-02" db="EMBL/GenBank/DDBJ databases">
        <title>Acidophilic actinobacteria isolated from forest soil.</title>
        <authorList>
            <person name="Golinska P."/>
        </authorList>
    </citation>
    <scope>NUCLEOTIDE SEQUENCE [LARGE SCALE GENOMIC DNA]</scope>
    <source>
        <strain evidence="5 6">NL8</strain>
    </source>
</reference>
<dbReference type="Pfam" id="PF17853">
    <property type="entry name" value="GGDEF_2"/>
    <property type="match status" value="1"/>
</dbReference>
<evidence type="ECO:0000259" key="3">
    <source>
        <dbReference type="Pfam" id="PF14361"/>
    </source>
</evidence>
<evidence type="ECO:0000259" key="4">
    <source>
        <dbReference type="Pfam" id="PF17853"/>
    </source>
</evidence>
<dbReference type="Pfam" id="PF13556">
    <property type="entry name" value="HTH_30"/>
    <property type="match status" value="1"/>
</dbReference>
<feature type="domain" description="CdaR GGDEF-like" evidence="4">
    <location>
        <begin position="168"/>
        <end position="281"/>
    </location>
</feature>
<keyword evidence="6" id="KW-1185">Reference proteome</keyword>
<dbReference type="Gene3D" id="1.10.10.2840">
    <property type="entry name" value="PucR C-terminal helix-turn-helix domain"/>
    <property type="match status" value="1"/>
</dbReference>
<dbReference type="PANTHER" id="PTHR33744:SF7">
    <property type="entry name" value="PUCR FAMILY TRANSCRIPTIONAL REGULATOR"/>
    <property type="match status" value="1"/>
</dbReference>
<dbReference type="InterPro" id="IPR042070">
    <property type="entry name" value="PucR_C-HTH_sf"/>
</dbReference>
<feature type="domain" description="RsbT co-antagonist protein RsbRD N-terminal" evidence="3">
    <location>
        <begin position="24"/>
        <end position="158"/>
    </location>
</feature>
<proteinExistence type="inferred from homology"/>
<evidence type="ECO:0000313" key="5">
    <source>
        <dbReference type="EMBL" id="MBS2552876.1"/>
    </source>
</evidence>